<evidence type="ECO:0000313" key="4">
    <source>
        <dbReference type="EMBL" id="SDB47820.1"/>
    </source>
</evidence>
<proteinExistence type="predicted"/>
<dbReference type="Pfam" id="PF19804">
    <property type="entry name" value="DUF6287"/>
    <property type="match status" value="1"/>
</dbReference>
<protein>
    <recommendedName>
        <fullName evidence="3">DUF6287 domain-containing protein</fullName>
    </recommendedName>
</protein>
<dbReference type="EMBL" id="FMXP01000051">
    <property type="protein sequence ID" value="SDB47820.1"/>
    <property type="molecule type" value="Genomic_DNA"/>
</dbReference>
<dbReference type="RefSeq" id="WP_074486770.1">
    <property type="nucleotide sequence ID" value="NZ_FMXP01000051.1"/>
</dbReference>
<sequence length="195" mass="21491">MKQPKLGALTTLLLLTLSLSACQPDIQNPTSISTTETNTKESTSSTSPEADKSNESSKINTKTGSSNNQDEPSITDTSDQNFLYDSILTGDFSLIAGTWENQQTYLMIASDGSVQGDLFLTDARLNGEVVIMTVITGSGIPQTLYYVPANIKLPSYYFNKDGEVDDSDTSRERLFLTKDLIHGDDNYKDKVFYRQ</sequence>
<feature type="compositionally biased region" description="Polar residues" evidence="1">
    <location>
        <begin position="56"/>
        <end position="77"/>
    </location>
</feature>
<dbReference type="PROSITE" id="PS51257">
    <property type="entry name" value="PROKAR_LIPOPROTEIN"/>
    <property type="match status" value="1"/>
</dbReference>
<evidence type="ECO:0000256" key="2">
    <source>
        <dbReference type="SAM" id="SignalP"/>
    </source>
</evidence>
<dbReference type="Proteomes" id="UP000182508">
    <property type="component" value="Unassembled WGS sequence"/>
</dbReference>
<organism evidence="4 5">
    <name type="scientific">Streptococcus henryi</name>
    <dbReference type="NCBI Taxonomy" id="439219"/>
    <lineage>
        <taxon>Bacteria</taxon>
        <taxon>Bacillati</taxon>
        <taxon>Bacillota</taxon>
        <taxon>Bacilli</taxon>
        <taxon>Lactobacillales</taxon>
        <taxon>Streptococcaceae</taxon>
        <taxon>Streptococcus</taxon>
    </lineage>
</organism>
<dbReference type="AlphaFoldDB" id="A0A1G6DRV0"/>
<evidence type="ECO:0000256" key="1">
    <source>
        <dbReference type="SAM" id="MobiDB-lite"/>
    </source>
</evidence>
<feature type="signal peptide" evidence="2">
    <location>
        <begin position="1"/>
        <end position="21"/>
    </location>
</feature>
<feature type="region of interest" description="Disordered" evidence="1">
    <location>
        <begin position="24"/>
        <end position="77"/>
    </location>
</feature>
<feature type="compositionally biased region" description="Low complexity" evidence="1">
    <location>
        <begin position="30"/>
        <end position="47"/>
    </location>
</feature>
<reference evidence="4 5" key="1">
    <citation type="submission" date="2016-10" db="EMBL/GenBank/DDBJ databases">
        <authorList>
            <person name="de Groot N.N."/>
        </authorList>
    </citation>
    <scope>NUCLEOTIDE SEQUENCE [LARGE SCALE GENOMIC DNA]</scope>
    <source>
        <strain evidence="4 5">A-4</strain>
    </source>
</reference>
<gene>
    <name evidence="4" type="ORF">SAMN02910293_02382</name>
</gene>
<accession>A0A1G6DRV0</accession>
<feature type="domain" description="DUF6287" evidence="3">
    <location>
        <begin position="80"/>
        <end position="112"/>
    </location>
</feature>
<dbReference type="InterPro" id="IPR046254">
    <property type="entry name" value="DUF6287"/>
</dbReference>
<evidence type="ECO:0000313" key="5">
    <source>
        <dbReference type="Proteomes" id="UP000182508"/>
    </source>
</evidence>
<keyword evidence="5" id="KW-1185">Reference proteome</keyword>
<dbReference type="STRING" id="439219.SAMN02910293_02382"/>
<feature type="chain" id="PRO_5039155245" description="DUF6287 domain-containing protein" evidence="2">
    <location>
        <begin position="22"/>
        <end position="195"/>
    </location>
</feature>
<evidence type="ECO:0000259" key="3">
    <source>
        <dbReference type="Pfam" id="PF19804"/>
    </source>
</evidence>
<keyword evidence="2" id="KW-0732">Signal</keyword>
<name>A0A1G6DRV0_9STRE</name>